<name>A0ABU3L4E5_9FLAO</name>
<dbReference type="RefSeq" id="WP_314013996.1">
    <property type="nucleotide sequence ID" value="NZ_JAVTTP010000001.1"/>
</dbReference>
<evidence type="ECO:0000259" key="2">
    <source>
        <dbReference type="Pfam" id="PF00109"/>
    </source>
</evidence>
<dbReference type="SUPFAM" id="SSF53901">
    <property type="entry name" value="Thiolase-like"/>
    <property type="match status" value="1"/>
</dbReference>
<keyword evidence="1" id="KW-0808">Transferase</keyword>
<keyword evidence="4" id="KW-1185">Reference proteome</keyword>
<proteinExistence type="predicted"/>
<dbReference type="PANTHER" id="PTHR11712">
    <property type="entry name" value="POLYKETIDE SYNTHASE-RELATED"/>
    <property type="match status" value="1"/>
</dbReference>
<dbReference type="PANTHER" id="PTHR11712:SF336">
    <property type="entry name" value="3-OXOACYL-[ACYL-CARRIER-PROTEIN] SYNTHASE, MITOCHONDRIAL"/>
    <property type="match status" value="1"/>
</dbReference>
<comment type="caution">
    <text evidence="3">The sequence shown here is derived from an EMBL/GenBank/DDBJ whole genome shotgun (WGS) entry which is preliminary data.</text>
</comment>
<accession>A0ABU3L4E5</accession>
<dbReference type="InterPro" id="IPR000794">
    <property type="entry name" value="Beta-ketoacyl_synthase"/>
</dbReference>
<gene>
    <name evidence="3" type="ORF">RQM65_07980</name>
</gene>
<dbReference type="EMBL" id="JAVTTP010000001">
    <property type="protein sequence ID" value="MDT7828599.1"/>
    <property type="molecule type" value="Genomic_DNA"/>
</dbReference>
<feature type="domain" description="Beta-ketoacyl synthase-like N-terminal" evidence="2">
    <location>
        <begin position="45"/>
        <end position="210"/>
    </location>
</feature>
<dbReference type="Gene3D" id="3.40.47.10">
    <property type="match status" value="1"/>
</dbReference>
<dbReference type="Pfam" id="PF00109">
    <property type="entry name" value="ketoacyl-synt"/>
    <property type="match status" value="1"/>
</dbReference>
<reference evidence="3 4" key="1">
    <citation type="submission" date="2023-09" db="EMBL/GenBank/DDBJ databases">
        <title>Novel taxa isolated from Blanes Bay.</title>
        <authorList>
            <person name="Rey-Velasco X."/>
            <person name="Lucena T."/>
        </authorList>
    </citation>
    <scope>NUCLEOTIDE SEQUENCE [LARGE SCALE GENOMIC DNA]</scope>
    <source>
        <strain evidence="3 4">S334</strain>
    </source>
</reference>
<evidence type="ECO:0000313" key="4">
    <source>
        <dbReference type="Proteomes" id="UP001250656"/>
    </source>
</evidence>
<sequence length="355" mass="38993">MPVYINSTGSVSAQKTFDSALFLEEIVRHNETVLNVIAPNYKEYIPPAAARRMAEGIKMSTVAAKTAMTEAAMKEDEIDAIIVGTGLGCIGDSEKFVSDIINNDEQFLTPTRFIQSSHNTVAGQIALGIGCKGHNFTYVHSAISFESALLDAKMQLDIGEASHILVGGVDELVDHHVDTHRLIGHIKQEPVETMSLLESGTEGAVFSEGAHFFTLSNEKRDSCNAELVAVKTYNTLAEDQVAEKTASFLSENGMDPDAIDVIVLGYNGDVEFDGYYDALREGLFENTAQTYFKHLSGEYDTVSGFGFWLANKILKRQSIPQAVRLNMGDAKSPETILIYNQYRGENHSFTLLRKC</sequence>
<organism evidence="3 4">
    <name type="scientific">Pricia mediterranea</name>
    <dbReference type="NCBI Taxonomy" id="3076079"/>
    <lineage>
        <taxon>Bacteria</taxon>
        <taxon>Pseudomonadati</taxon>
        <taxon>Bacteroidota</taxon>
        <taxon>Flavobacteriia</taxon>
        <taxon>Flavobacteriales</taxon>
        <taxon>Flavobacteriaceae</taxon>
        <taxon>Pricia</taxon>
    </lineage>
</organism>
<dbReference type="InterPro" id="IPR014030">
    <property type="entry name" value="Ketoacyl_synth_N"/>
</dbReference>
<protein>
    <submittedName>
        <fullName evidence="3">Beta-ketoacyl synthase N-terminal-like domain-containing protein</fullName>
    </submittedName>
</protein>
<dbReference type="Proteomes" id="UP001250656">
    <property type="component" value="Unassembled WGS sequence"/>
</dbReference>
<dbReference type="InterPro" id="IPR016039">
    <property type="entry name" value="Thiolase-like"/>
</dbReference>
<evidence type="ECO:0000313" key="3">
    <source>
        <dbReference type="EMBL" id="MDT7828599.1"/>
    </source>
</evidence>
<evidence type="ECO:0000256" key="1">
    <source>
        <dbReference type="ARBA" id="ARBA00022679"/>
    </source>
</evidence>